<dbReference type="SMART" id="SM01027">
    <property type="entry name" value="Beta-Casp"/>
    <property type="match status" value="1"/>
</dbReference>
<name>A0A4R2RG01_9FIRM</name>
<organism evidence="4 5">
    <name type="scientific">Heliophilum fasciatum</name>
    <dbReference type="NCBI Taxonomy" id="35700"/>
    <lineage>
        <taxon>Bacteria</taxon>
        <taxon>Bacillati</taxon>
        <taxon>Bacillota</taxon>
        <taxon>Clostridia</taxon>
        <taxon>Eubacteriales</taxon>
        <taxon>Heliobacteriaceae</taxon>
        <taxon>Heliophilum</taxon>
    </lineage>
</organism>
<dbReference type="GO" id="GO:0004521">
    <property type="term" value="F:RNA endonuclease activity"/>
    <property type="evidence" value="ECO:0007669"/>
    <property type="project" value="TreeGrafter"/>
</dbReference>
<evidence type="ECO:0000259" key="2">
    <source>
        <dbReference type="SMART" id="SM00849"/>
    </source>
</evidence>
<dbReference type="AlphaFoldDB" id="A0A4R2RG01"/>
<evidence type="ECO:0000313" key="4">
    <source>
        <dbReference type="EMBL" id="TCP61017.1"/>
    </source>
</evidence>
<dbReference type="PANTHER" id="PTHR11203">
    <property type="entry name" value="CLEAVAGE AND POLYADENYLATION SPECIFICITY FACTOR FAMILY MEMBER"/>
    <property type="match status" value="1"/>
</dbReference>
<sequence>MKLHFIGASQTVTGSCYLLETDQAKVLIDCGLFQGPKEIRERNYQDFPFHPGSIDFLLLTHAHTDHSGLVPKLTKLGFKGQILATGPTIDLCAVMLPDSGHIQEMEVTRKNRKASRAGKPLLEPIYTSDEAIEAMKFFRPVAFNEKIQITPAIQVRFVDAGHILGSASIEIWVNEHGKAAKLVFSGDIGNTNLPIVNEPSTINDADYIIMESTYGNRLHDHSRSRLELLREVIVDTYQKGGKLIIPSFAIERTQELLFELAQLYEQKTIPEMPIYLDSPLAIAATEVFTKNMFFFDKESKDFFRRTRGVFSLPKLHYTRSTEESTALNTLEGRAIIIAGSGMADAGRIKHHLKHNLWRTEATVIFIGYQAQETLGRRLLDGEKNVRIHGEDIVVRADIRNIPGFSGHADRDGLLRWLQSFRQPPKKVFVTHGELESSLAFAQTVRLETGYDCYVPKWLETIELTSDKQVQLRPDAIADRAILPAVDGNVTPEGVERAYLQLRMLLRELVEVETDRDEYARLMGDFQQIESIIRQALERKT</sequence>
<dbReference type="CDD" id="cd16295">
    <property type="entry name" value="TTHA0252-CPSF-like_MBL-fold"/>
    <property type="match status" value="1"/>
</dbReference>
<dbReference type="Gene3D" id="3.40.50.10890">
    <property type="match status" value="1"/>
</dbReference>
<dbReference type="RefSeq" id="WP_131920508.1">
    <property type="nucleotide sequence ID" value="NZ_JAOQNU010000032.1"/>
</dbReference>
<dbReference type="SUPFAM" id="SSF56281">
    <property type="entry name" value="Metallo-hydrolase/oxidoreductase"/>
    <property type="match status" value="1"/>
</dbReference>
<proteinExistence type="predicted"/>
<keyword evidence="1" id="KW-0378">Hydrolase</keyword>
<dbReference type="InterPro" id="IPR022712">
    <property type="entry name" value="Beta_Casp"/>
</dbReference>
<evidence type="ECO:0000313" key="5">
    <source>
        <dbReference type="Proteomes" id="UP000294813"/>
    </source>
</evidence>
<protein>
    <submittedName>
        <fullName evidence="4">Metallo-beta-lactamase family protein</fullName>
    </submittedName>
</protein>
<dbReference type="Proteomes" id="UP000294813">
    <property type="component" value="Unassembled WGS sequence"/>
</dbReference>
<keyword evidence="5" id="KW-1185">Reference proteome</keyword>
<dbReference type="InterPro" id="IPR036866">
    <property type="entry name" value="RibonucZ/Hydroxyglut_hydro"/>
</dbReference>
<dbReference type="OrthoDB" id="9803916at2"/>
<dbReference type="Pfam" id="PF07521">
    <property type="entry name" value="RMMBL"/>
    <property type="match status" value="1"/>
</dbReference>
<dbReference type="Pfam" id="PF00753">
    <property type="entry name" value="Lactamase_B"/>
    <property type="match status" value="1"/>
</dbReference>
<feature type="domain" description="Beta-Casp" evidence="3">
    <location>
        <begin position="253"/>
        <end position="378"/>
    </location>
</feature>
<dbReference type="PROSITE" id="PS51257">
    <property type="entry name" value="PROKAR_LIPOPROTEIN"/>
    <property type="match status" value="1"/>
</dbReference>
<evidence type="ECO:0000256" key="1">
    <source>
        <dbReference type="ARBA" id="ARBA00022801"/>
    </source>
</evidence>
<dbReference type="Gene3D" id="3.60.15.10">
    <property type="entry name" value="Ribonuclease Z/Hydroxyacylglutathione hydrolase-like"/>
    <property type="match status" value="1"/>
</dbReference>
<dbReference type="GO" id="GO:0016787">
    <property type="term" value="F:hydrolase activity"/>
    <property type="evidence" value="ECO:0007669"/>
    <property type="project" value="UniProtKB-KW"/>
</dbReference>
<dbReference type="InterPro" id="IPR050698">
    <property type="entry name" value="MBL"/>
</dbReference>
<reference evidence="4 5" key="1">
    <citation type="submission" date="2019-03" db="EMBL/GenBank/DDBJ databases">
        <title>Genomic Encyclopedia of Type Strains, Phase IV (KMG-IV): sequencing the most valuable type-strain genomes for metagenomic binning, comparative biology and taxonomic classification.</title>
        <authorList>
            <person name="Goeker M."/>
        </authorList>
    </citation>
    <scope>NUCLEOTIDE SEQUENCE [LARGE SCALE GENOMIC DNA]</scope>
    <source>
        <strain evidence="4 5">DSM 11170</strain>
    </source>
</reference>
<dbReference type="PANTHER" id="PTHR11203:SF37">
    <property type="entry name" value="INTEGRATOR COMPLEX SUBUNIT 11"/>
    <property type="match status" value="1"/>
</dbReference>
<dbReference type="InterPro" id="IPR011108">
    <property type="entry name" value="RMMBL"/>
</dbReference>
<feature type="domain" description="Metallo-beta-lactamase" evidence="2">
    <location>
        <begin position="13"/>
        <end position="248"/>
    </location>
</feature>
<dbReference type="Pfam" id="PF10996">
    <property type="entry name" value="Beta-Casp"/>
    <property type="match status" value="1"/>
</dbReference>
<gene>
    <name evidence="4" type="ORF">EDD73_13111</name>
</gene>
<dbReference type="SMART" id="SM00849">
    <property type="entry name" value="Lactamase_B"/>
    <property type="match status" value="1"/>
</dbReference>
<dbReference type="EMBL" id="SLXT01000031">
    <property type="protein sequence ID" value="TCP61017.1"/>
    <property type="molecule type" value="Genomic_DNA"/>
</dbReference>
<comment type="caution">
    <text evidence="4">The sequence shown here is derived from an EMBL/GenBank/DDBJ whole genome shotgun (WGS) entry which is preliminary data.</text>
</comment>
<dbReference type="InterPro" id="IPR001279">
    <property type="entry name" value="Metallo-B-lactamas"/>
</dbReference>
<accession>A0A4R2RG01</accession>
<evidence type="ECO:0000259" key="3">
    <source>
        <dbReference type="SMART" id="SM01027"/>
    </source>
</evidence>